<proteinExistence type="predicted"/>
<dbReference type="Proteomes" id="UP000016608">
    <property type="component" value="Unassembled WGS sequence"/>
</dbReference>
<dbReference type="InterPro" id="IPR001867">
    <property type="entry name" value="OmpR/PhoB-type_DNA-bd"/>
</dbReference>
<dbReference type="PROSITE" id="PS50110">
    <property type="entry name" value="RESPONSE_REGULATORY"/>
    <property type="match status" value="1"/>
</dbReference>
<comment type="function">
    <text evidence="7">May play the central regulatory role in sporulation. It may be an element of the effector pathway responsible for the activation of sporulation genes in response to nutritional stress. Spo0A may act in concert with spo0H (a sigma factor) to control the expression of some genes that are critical to the sporulation process.</text>
</comment>
<dbReference type="SMART" id="SM00448">
    <property type="entry name" value="REC"/>
    <property type="match status" value="1"/>
</dbReference>
<keyword evidence="5 9" id="KW-0238">DNA-binding</keyword>
<evidence type="ECO:0000256" key="5">
    <source>
        <dbReference type="ARBA" id="ARBA00023125"/>
    </source>
</evidence>
<dbReference type="eggNOG" id="COG0745">
    <property type="taxonomic scope" value="Bacteria"/>
</dbReference>
<reference evidence="12 13" key="1">
    <citation type="submission" date="2013-06" db="EMBL/GenBank/DDBJ databases">
        <authorList>
            <person name="Weinstock G."/>
            <person name="Sodergren E."/>
            <person name="Lobos E.A."/>
            <person name="Fulton L."/>
            <person name="Fulton R."/>
            <person name="Courtney L."/>
            <person name="Fronick C."/>
            <person name="O'Laughlin M."/>
            <person name="Godfrey J."/>
            <person name="Wilson R.M."/>
            <person name="Miner T."/>
            <person name="Farmer C."/>
            <person name="Delehaunty K."/>
            <person name="Cordes M."/>
            <person name="Minx P."/>
            <person name="Tomlinson C."/>
            <person name="Chen J."/>
            <person name="Wollam A."/>
            <person name="Pepin K.H."/>
            <person name="Bhonagiri V."/>
            <person name="Zhang X."/>
            <person name="Warren W."/>
            <person name="Mitreva M."/>
            <person name="Mardis E.R."/>
            <person name="Wilson R.K."/>
        </authorList>
    </citation>
    <scope>NUCLEOTIDE SEQUENCE [LARGE SCALE GENOMIC DNA]</scope>
    <source>
        <strain evidence="12 13">ATCC 29099</strain>
    </source>
</reference>
<protein>
    <recommendedName>
        <fullName evidence="1">Stage 0 sporulation protein A homolog</fullName>
    </recommendedName>
</protein>
<dbReference type="SUPFAM" id="SSF52172">
    <property type="entry name" value="CheY-like"/>
    <property type="match status" value="1"/>
</dbReference>
<dbReference type="PANTHER" id="PTHR48111">
    <property type="entry name" value="REGULATOR OF RPOS"/>
    <property type="match status" value="1"/>
</dbReference>
<dbReference type="PATRIC" id="fig|1256908.3.peg.32"/>
<dbReference type="HOGENOM" id="CLU_000445_30_4_9"/>
<evidence type="ECO:0000259" key="10">
    <source>
        <dbReference type="PROSITE" id="PS50110"/>
    </source>
</evidence>
<evidence type="ECO:0000256" key="9">
    <source>
        <dbReference type="PROSITE-ProRule" id="PRU01091"/>
    </source>
</evidence>
<dbReference type="AlphaFoldDB" id="U2RGR6"/>
<sequence length="253" mass="28945">MLKFLLLTLHFYLYKKEQDIMSNILIIDDDIDLCNLMKHCVFNEGFTPLVAHTKQEAFSILSASSSVISLVILDIMLPDGSGLEILSHIHNNWNFPVIMVTAKDSLEDKVIGLRLGADDYLTKPFNLKELEARINALTRRYKLNISPSDSENNLLQFNTISIDRATRSVICNDTNVTLTGREFDILLCLSSSPNTVYTKKQIYESVWQEEYFYDDGSLMSIICKIRKKLKDCSPNINYIETVHGIGYRFNKEA</sequence>
<evidence type="ECO:0000256" key="4">
    <source>
        <dbReference type="ARBA" id="ARBA00023015"/>
    </source>
</evidence>
<evidence type="ECO:0000259" key="11">
    <source>
        <dbReference type="PROSITE" id="PS51755"/>
    </source>
</evidence>
<accession>U2RGR6</accession>
<keyword evidence="3" id="KW-0902">Two-component regulatory system</keyword>
<dbReference type="SMART" id="SM00862">
    <property type="entry name" value="Trans_reg_C"/>
    <property type="match status" value="1"/>
</dbReference>
<feature type="domain" description="OmpR/PhoB-type" evidence="11">
    <location>
        <begin position="152"/>
        <end position="251"/>
    </location>
</feature>
<keyword evidence="4" id="KW-0805">Transcription regulation</keyword>
<name>U2RGR6_EUBRA</name>
<evidence type="ECO:0000256" key="3">
    <source>
        <dbReference type="ARBA" id="ARBA00023012"/>
    </source>
</evidence>
<evidence type="ECO:0000256" key="1">
    <source>
        <dbReference type="ARBA" id="ARBA00018672"/>
    </source>
</evidence>
<dbReference type="InterPro" id="IPR001789">
    <property type="entry name" value="Sig_transdc_resp-reg_receiver"/>
</dbReference>
<feature type="DNA-binding region" description="OmpR/PhoB-type" evidence="9">
    <location>
        <begin position="152"/>
        <end position="251"/>
    </location>
</feature>
<keyword evidence="2 8" id="KW-0597">Phosphoprotein</keyword>
<dbReference type="InterPro" id="IPR011006">
    <property type="entry name" value="CheY-like_superfamily"/>
</dbReference>
<organism evidence="12 13">
    <name type="scientific">Eubacterium ramulus ATCC 29099</name>
    <dbReference type="NCBI Taxonomy" id="1256908"/>
    <lineage>
        <taxon>Bacteria</taxon>
        <taxon>Bacillati</taxon>
        <taxon>Bacillota</taxon>
        <taxon>Clostridia</taxon>
        <taxon>Eubacteriales</taxon>
        <taxon>Eubacteriaceae</taxon>
        <taxon>Eubacterium</taxon>
    </lineage>
</organism>
<dbReference type="CDD" id="cd00383">
    <property type="entry name" value="trans_reg_C"/>
    <property type="match status" value="1"/>
</dbReference>
<feature type="modified residue" description="4-aspartylphosphate" evidence="8">
    <location>
        <position position="74"/>
    </location>
</feature>
<dbReference type="GO" id="GO:0000156">
    <property type="term" value="F:phosphorelay response regulator activity"/>
    <property type="evidence" value="ECO:0007669"/>
    <property type="project" value="TreeGrafter"/>
</dbReference>
<dbReference type="Pfam" id="PF00486">
    <property type="entry name" value="Trans_reg_C"/>
    <property type="match status" value="1"/>
</dbReference>
<evidence type="ECO:0000313" key="13">
    <source>
        <dbReference type="Proteomes" id="UP000016608"/>
    </source>
</evidence>
<dbReference type="FunFam" id="1.10.10.10:FF:000018">
    <property type="entry name" value="DNA-binding response regulator ResD"/>
    <property type="match status" value="1"/>
</dbReference>
<feature type="domain" description="Response regulatory" evidence="10">
    <location>
        <begin position="23"/>
        <end position="138"/>
    </location>
</feature>
<evidence type="ECO:0000256" key="2">
    <source>
        <dbReference type="ARBA" id="ARBA00022553"/>
    </source>
</evidence>
<dbReference type="GO" id="GO:0000976">
    <property type="term" value="F:transcription cis-regulatory region binding"/>
    <property type="evidence" value="ECO:0007669"/>
    <property type="project" value="TreeGrafter"/>
</dbReference>
<keyword evidence="6" id="KW-0804">Transcription</keyword>
<gene>
    <name evidence="12" type="ORF">HMPREF0373_00037</name>
</gene>
<dbReference type="Gene3D" id="1.10.10.10">
    <property type="entry name" value="Winged helix-like DNA-binding domain superfamily/Winged helix DNA-binding domain"/>
    <property type="match status" value="1"/>
</dbReference>
<dbReference type="InterPro" id="IPR039420">
    <property type="entry name" value="WalR-like"/>
</dbReference>
<dbReference type="Pfam" id="PF00072">
    <property type="entry name" value="Response_reg"/>
    <property type="match status" value="1"/>
</dbReference>
<dbReference type="InterPro" id="IPR036388">
    <property type="entry name" value="WH-like_DNA-bd_sf"/>
</dbReference>
<dbReference type="Gene3D" id="3.40.50.2300">
    <property type="match status" value="1"/>
</dbReference>
<dbReference type="PANTHER" id="PTHR48111:SF2">
    <property type="entry name" value="RESPONSE REGULATOR SAER"/>
    <property type="match status" value="1"/>
</dbReference>
<dbReference type="EMBL" id="AWVJ01000001">
    <property type="protein sequence ID" value="ERK52758.1"/>
    <property type="molecule type" value="Genomic_DNA"/>
</dbReference>
<evidence type="ECO:0000313" key="12">
    <source>
        <dbReference type="EMBL" id="ERK52758.1"/>
    </source>
</evidence>
<dbReference type="GO" id="GO:0032993">
    <property type="term" value="C:protein-DNA complex"/>
    <property type="evidence" value="ECO:0007669"/>
    <property type="project" value="TreeGrafter"/>
</dbReference>
<dbReference type="GO" id="GO:0006355">
    <property type="term" value="P:regulation of DNA-templated transcription"/>
    <property type="evidence" value="ECO:0007669"/>
    <property type="project" value="InterPro"/>
</dbReference>
<keyword evidence="13" id="KW-1185">Reference proteome</keyword>
<comment type="caution">
    <text evidence="12">The sequence shown here is derived from an EMBL/GenBank/DDBJ whole genome shotgun (WGS) entry which is preliminary data.</text>
</comment>
<evidence type="ECO:0000256" key="7">
    <source>
        <dbReference type="ARBA" id="ARBA00024867"/>
    </source>
</evidence>
<evidence type="ECO:0000256" key="8">
    <source>
        <dbReference type="PROSITE-ProRule" id="PRU00169"/>
    </source>
</evidence>
<dbReference type="Gene3D" id="6.10.250.690">
    <property type="match status" value="1"/>
</dbReference>
<dbReference type="PROSITE" id="PS51755">
    <property type="entry name" value="OMPR_PHOB"/>
    <property type="match status" value="1"/>
</dbReference>
<dbReference type="GO" id="GO:0005829">
    <property type="term" value="C:cytosol"/>
    <property type="evidence" value="ECO:0007669"/>
    <property type="project" value="TreeGrafter"/>
</dbReference>
<evidence type="ECO:0000256" key="6">
    <source>
        <dbReference type="ARBA" id="ARBA00023163"/>
    </source>
</evidence>